<dbReference type="Gene3D" id="3.40.50.2300">
    <property type="match status" value="1"/>
</dbReference>
<dbReference type="InterPro" id="IPR011006">
    <property type="entry name" value="CheY-like_superfamily"/>
</dbReference>
<dbReference type="PROSITE" id="PS50110">
    <property type="entry name" value="RESPONSE_REGULATORY"/>
    <property type="match status" value="1"/>
</dbReference>
<comment type="caution">
    <text evidence="5">The sequence shown here is derived from an EMBL/GenBank/DDBJ whole genome shotgun (WGS) entry which is preliminary data.</text>
</comment>
<dbReference type="PRINTS" id="PR00038">
    <property type="entry name" value="HTHLUXR"/>
</dbReference>
<dbReference type="Proteomes" id="UP000598271">
    <property type="component" value="Unassembled WGS sequence"/>
</dbReference>
<dbReference type="GO" id="GO:0006355">
    <property type="term" value="P:regulation of DNA-templated transcription"/>
    <property type="evidence" value="ECO:0007669"/>
    <property type="project" value="InterPro"/>
</dbReference>
<dbReference type="PROSITE" id="PS50043">
    <property type="entry name" value="HTH_LUXR_2"/>
    <property type="match status" value="1"/>
</dbReference>
<dbReference type="SMART" id="SM00421">
    <property type="entry name" value="HTH_LUXR"/>
    <property type="match status" value="1"/>
</dbReference>
<proteinExistence type="predicted"/>
<dbReference type="PANTHER" id="PTHR43214:SF43">
    <property type="entry name" value="TWO-COMPONENT RESPONSE REGULATOR"/>
    <property type="match status" value="1"/>
</dbReference>
<organism evidence="5 6">
    <name type="scientific">Persicitalea jodogahamensis</name>
    <dbReference type="NCBI Taxonomy" id="402147"/>
    <lineage>
        <taxon>Bacteria</taxon>
        <taxon>Pseudomonadati</taxon>
        <taxon>Bacteroidota</taxon>
        <taxon>Cytophagia</taxon>
        <taxon>Cytophagales</taxon>
        <taxon>Spirosomataceae</taxon>
        <taxon>Persicitalea</taxon>
    </lineage>
</organism>
<dbReference type="Pfam" id="PF00196">
    <property type="entry name" value="GerE"/>
    <property type="match status" value="1"/>
</dbReference>
<dbReference type="InterPro" id="IPR039420">
    <property type="entry name" value="WalR-like"/>
</dbReference>
<dbReference type="RefSeq" id="WP_189566029.1">
    <property type="nucleotide sequence ID" value="NZ_BMXF01000004.1"/>
</dbReference>
<dbReference type="GO" id="GO:0000160">
    <property type="term" value="P:phosphorelay signal transduction system"/>
    <property type="evidence" value="ECO:0007669"/>
    <property type="project" value="InterPro"/>
</dbReference>
<dbReference type="EMBL" id="BMXF01000004">
    <property type="protein sequence ID" value="GHB79449.1"/>
    <property type="molecule type" value="Genomic_DNA"/>
</dbReference>
<keyword evidence="6" id="KW-1185">Reference proteome</keyword>
<feature type="domain" description="HTH luxR-type" evidence="3">
    <location>
        <begin position="152"/>
        <end position="215"/>
    </location>
</feature>
<dbReference type="GO" id="GO:0003677">
    <property type="term" value="F:DNA binding"/>
    <property type="evidence" value="ECO:0007669"/>
    <property type="project" value="UniProtKB-KW"/>
</dbReference>
<evidence type="ECO:0000256" key="1">
    <source>
        <dbReference type="ARBA" id="ARBA00023125"/>
    </source>
</evidence>
<accession>A0A8J3D5T5</accession>
<sequence length="215" mass="24088">MIVSNESSFLTIVILDTHPINRMGLAVLIRQNSENVTVIEAQNVAQFQRDNQKVEPGLFISVLNDQSLIGNDQLAIEIKERFPFCFLIIYGEEQSPQHAIASLKSGVNGFFSKNADLVELSGCIERVMAGEMYLSPEYMQTLFAFLLLHHAVVKMQDILTPRQFEIAGYLVQGLSITAIAEKLGLHISTVSRFKANIFSKLGVDNILKLKEIFEQ</sequence>
<dbReference type="SUPFAM" id="SSF52172">
    <property type="entry name" value="CheY-like"/>
    <property type="match status" value="1"/>
</dbReference>
<dbReference type="InterPro" id="IPR016032">
    <property type="entry name" value="Sig_transdc_resp-reg_C-effctor"/>
</dbReference>
<dbReference type="CDD" id="cd06170">
    <property type="entry name" value="LuxR_C_like"/>
    <property type="match status" value="1"/>
</dbReference>
<dbReference type="PANTHER" id="PTHR43214">
    <property type="entry name" value="TWO-COMPONENT RESPONSE REGULATOR"/>
    <property type="match status" value="1"/>
</dbReference>
<evidence type="ECO:0000256" key="2">
    <source>
        <dbReference type="PROSITE-ProRule" id="PRU00169"/>
    </source>
</evidence>
<gene>
    <name evidence="5" type="primary">fimZ</name>
    <name evidence="5" type="ORF">GCM10007390_36820</name>
</gene>
<keyword evidence="1 5" id="KW-0238">DNA-binding</keyword>
<reference evidence="5 6" key="1">
    <citation type="journal article" date="2014" name="Int. J. Syst. Evol. Microbiol.">
        <title>Complete genome sequence of Corynebacterium casei LMG S-19264T (=DSM 44701T), isolated from a smear-ripened cheese.</title>
        <authorList>
            <consortium name="US DOE Joint Genome Institute (JGI-PGF)"/>
            <person name="Walter F."/>
            <person name="Albersmeier A."/>
            <person name="Kalinowski J."/>
            <person name="Ruckert C."/>
        </authorList>
    </citation>
    <scope>NUCLEOTIDE SEQUENCE [LARGE SCALE GENOMIC DNA]</scope>
    <source>
        <strain evidence="5 6">KCTC 12866</strain>
    </source>
</reference>
<evidence type="ECO:0000313" key="5">
    <source>
        <dbReference type="EMBL" id="GHB79449.1"/>
    </source>
</evidence>
<evidence type="ECO:0000259" key="3">
    <source>
        <dbReference type="PROSITE" id="PS50043"/>
    </source>
</evidence>
<dbReference type="InterPro" id="IPR001789">
    <property type="entry name" value="Sig_transdc_resp-reg_receiver"/>
</dbReference>
<evidence type="ECO:0000259" key="4">
    <source>
        <dbReference type="PROSITE" id="PS50110"/>
    </source>
</evidence>
<dbReference type="InterPro" id="IPR000792">
    <property type="entry name" value="Tscrpt_reg_LuxR_C"/>
</dbReference>
<feature type="domain" description="Response regulatory" evidence="4">
    <location>
        <begin position="11"/>
        <end position="128"/>
    </location>
</feature>
<protein>
    <submittedName>
        <fullName evidence="5">DNA-binding response regulator</fullName>
    </submittedName>
</protein>
<evidence type="ECO:0000313" key="6">
    <source>
        <dbReference type="Proteomes" id="UP000598271"/>
    </source>
</evidence>
<dbReference type="SUPFAM" id="SSF46894">
    <property type="entry name" value="C-terminal effector domain of the bipartite response regulators"/>
    <property type="match status" value="1"/>
</dbReference>
<name>A0A8J3D5T5_9BACT</name>
<comment type="caution">
    <text evidence="2">Lacks conserved residue(s) required for the propagation of feature annotation.</text>
</comment>
<dbReference type="AlphaFoldDB" id="A0A8J3D5T5"/>